<protein>
    <submittedName>
        <fullName evidence="3">XRE family transcriptional regulator</fullName>
    </submittedName>
</protein>
<dbReference type="Gene3D" id="1.10.260.40">
    <property type="entry name" value="lambda repressor-like DNA-binding domains"/>
    <property type="match status" value="1"/>
</dbReference>
<dbReference type="PANTHER" id="PTHR46558:SF11">
    <property type="entry name" value="HTH-TYPE TRANSCRIPTIONAL REGULATOR XRE"/>
    <property type="match status" value="1"/>
</dbReference>
<dbReference type="GO" id="GO:0003677">
    <property type="term" value="F:DNA binding"/>
    <property type="evidence" value="ECO:0007669"/>
    <property type="project" value="UniProtKB-KW"/>
</dbReference>
<feature type="domain" description="HTH cro/C1-type" evidence="2">
    <location>
        <begin position="8"/>
        <end position="62"/>
    </location>
</feature>
<keyword evidence="1" id="KW-0238">DNA-binding</keyword>
<evidence type="ECO:0000313" key="4">
    <source>
        <dbReference type="Proteomes" id="UP000233375"/>
    </source>
</evidence>
<dbReference type="SUPFAM" id="SSF47413">
    <property type="entry name" value="lambda repressor-like DNA-binding domains"/>
    <property type="match status" value="1"/>
</dbReference>
<dbReference type="Proteomes" id="UP000233375">
    <property type="component" value="Unassembled WGS sequence"/>
</dbReference>
<keyword evidence="4" id="KW-1185">Reference proteome</keyword>
<organism evidence="3 4">
    <name type="scientific">Niallia nealsonii</name>
    <dbReference type="NCBI Taxonomy" id="115979"/>
    <lineage>
        <taxon>Bacteria</taxon>
        <taxon>Bacillati</taxon>
        <taxon>Bacillota</taxon>
        <taxon>Bacilli</taxon>
        <taxon>Bacillales</taxon>
        <taxon>Bacillaceae</taxon>
        <taxon>Niallia</taxon>
    </lineage>
</organism>
<dbReference type="PANTHER" id="PTHR46558">
    <property type="entry name" value="TRACRIPTIONAL REGULATORY PROTEIN-RELATED-RELATED"/>
    <property type="match status" value="1"/>
</dbReference>
<dbReference type="InterPro" id="IPR010982">
    <property type="entry name" value="Lambda_DNA-bd_dom_sf"/>
</dbReference>
<dbReference type="RefSeq" id="WP_101176885.1">
    <property type="nucleotide sequence ID" value="NZ_PISE01000017.1"/>
</dbReference>
<evidence type="ECO:0000259" key="2">
    <source>
        <dbReference type="PROSITE" id="PS50943"/>
    </source>
</evidence>
<comment type="caution">
    <text evidence="3">The sequence shown here is derived from an EMBL/GenBank/DDBJ whole genome shotgun (WGS) entry which is preliminary data.</text>
</comment>
<dbReference type="Pfam" id="PF01381">
    <property type="entry name" value="HTH_3"/>
    <property type="match status" value="1"/>
</dbReference>
<dbReference type="EMBL" id="PISE01000017">
    <property type="protein sequence ID" value="PKG23921.1"/>
    <property type="molecule type" value="Genomic_DNA"/>
</dbReference>
<dbReference type="OrthoDB" id="72638at2"/>
<gene>
    <name evidence="3" type="ORF">CWS01_09110</name>
</gene>
<dbReference type="CDD" id="cd00093">
    <property type="entry name" value="HTH_XRE"/>
    <property type="match status" value="1"/>
</dbReference>
<evidence type="ECO:0000313" key="3">
    <source>
        <dbReference type="EMBL" id="PKG23921.1"/>
    </source>
</evidence>
<name>A0A2N0Z328_9BACI</name>
<evidence type="ECO:0000256" key="1">
    <source>
        <dbReference type="ARBA" id="ARBA00023125"/>
    </source>
</evidence>
<dbReference type="InterPro" id="IPR001387">
    <property type="entry name" value="Cro/C1-type_HTH"/>
</dbReference>
<proteinExistence type="predicted"/>
<dbReference type="PROSITE" id="PS50943">
    <property type="entry name" value="HTH_CROC1"/>
    <property type="match status" value="1"/>
</dbReference>
<sequence>MASLKERLKELRKIHKLTQSNVAEFLGISESAYGYYEQGRNEPSLASLKILADKYNVNTSYLLGETDIPSKDIAKIIVAGEEITLTAEEYKVFEELKKHPILFHDLAKNPEKKIKELIKLQKAKNLFLDDDDEEENRGDGFGEFED</sequence>
<dbReference type="AlphaFoldDB" id="A0A2N0Z328"/>
<reference evidence="3 4" key="1">
    <citation type="journal article" date="2003" name="Int. J. Syst. Evol. Microbiol.">
        <title>Bacillus nealsonii sp. nov., isolated from a spacecraft-assembly facility, whose spores are gamma-radiation resistant.</title>
        <authorList>
            <person name="Venkateswaran K."/>
            <person name="Kempf M."/>
            <person name="Chen F."/>
            <person name="Satomi M."/>
            <person name="Nicholson W."/>
            <person name="Kern R."/>
        </authorList>
    </citation>
    <scope>NUCLEOTIDE SEQUENCE [LARGE SCALE GENOMIC DNA]</scope>
    <source>
        <strain evidence="3 4">FO-92</strain>
    </source>
</reference>
<dbReference type="SMART" id="SM00530">
    <property type="entry name" value="HTH_XRE"/>
    <property type="match status" value="1"/>
</dbReference>
<accession>A0A2N0Z328</accession>